<evidence type="ECO:0000313" key="2">
    <source>
        <dbReference type="Proteomes" id="UP000230108"/>
    </source>
</evidence>
<accession>A0A2M7QDF1</accession>
<evidence type="ECO:0000313" key="1">
    <source>
        <dbReference type="EMBL" id="PIY68957.1"/>
    </source>
</evidence>
<comment type="caution">
    <text evidence="1">The sequence shown here is derived from an EMBL/GenBank/DDBJ whole genome shotgun (WGS) entry which is preliminary data.</text>
</comment>
<reference evidence="2" key="1">
    <citation type="submission" date="2017-09" db="EMBL/GenBank/DDBJ databases">
        <title>Depth-based differentiation of microbial function through sediment-hosted aquifers and enrichment of novel symbionts in the deep terrestrial subsurface.</title>
        <authorList>
            <person name="Probst A.J."/>
            <person name="Ladd B."/>
            <person name="Jarett J.K."/>
            <person name="Geller-Mcgrath D.E."/>
            <person name="Sieber C.M.K."/>
            <person name="Emerson J.B."/>
            <person name="Anantharaman K."/>
            <person name="Thomas B.C."/>
            <person name="Malmstrom R."/>
            <person name="Stieglmeier M."/>
            <person name="Klingl A."/>
            <person name="Woyke T."/>
            <person name="Ryan C.M."/>
            <person name="Banfield J.F."/>
        </authorList>
    </citation>
    <scope>NUCLEOTIDE SEQUENCE [LARGE SCALE GENOMIC DNA]</scope>
</reference>
<protein>
    <recommendedName>
        <fullName evidence="3">Peptidase C39-like domain-containing protein</fullName>
    </recommendedName>
</protein>
<gene>
    <name evidence="1" type="ORF">COY90_03230</name>
</gene>
<organism evidence="1 2">
    <name type="scientific">Candidatus Roizmanbacteria bacterium CG_4_10_14_0_8_um_filter_39_9</name>
    <dbReference type="NCBI Taxonomy" id="1974829"/>
    <lineage>
        <taxon>Bacteria</taxon>
        <taxon>Candidatus Roizmaniibacteriota</taxon>
    </lineage>
</organism>
<proteinExistence type="predicted"/>
<dbReference type="Proteomes" id="UP000230108">
    <property type="component" value="Unassembled WGS sequence"/>
</dbReference>
<evidence type="ECO:0008006" key="3">
    <source>
        <dbReference type="Google" id="ProtNLM"/>
    </source>
</evidence>
<name>A0A2M7QDF1_9BACT</name>
<sequence>MFEIVPTNSRYVPFTQQPACCVPTCFQMIMYRHQIPLRPAEEIGFKLGLVVHPDRKNLFYNVRVSEQKPSAGYGTRIYDPEFEPNAAFKRMKIPLLFSKKSITEIQSGEELLNYLKNAEKNDRDILLCFNHGALINDQSKDWGHVCVFDRVVGNKIRMIDPSPDQPKWKMVDPLEMYNSMQKHGEKRSAGCWEISLNQIVE</sequence>
<dbReference type="EMBL" id="PFLF01000067">
    <property type="protein sequence ID" value="PIY68957.1"/>
    <property type="molecule type" value="Genomic_DNA"/>
</dbReference>
<dbReference type="AlphaFoldDB" id="A0A2M7QDF1"/>